<dbReference type="Gene3D" id="1.20.5.100">
    <property type="entry name" value="Cytochrome c1, transmembrane anchor, C-terminal"/>
    <property type="match status" value="1"/>
</dbReference>
<dbReference type="InterPro" id="IPR001460">
    <property type="entry name" value="PCN-bd_Tpept"/>
</dbReference>
<evidence type="ECO:0000259" key="29">
    <source>
        <dbReference type="Pfam" id="PF14814"/>
    </source>
</evidence>
<dbReference type="PANTHER" id="PTHR32282">
    <property type="entry name" value="BINDING PROTEIN TRANSPEPTIDASE, PUTATIVE-RELATED"/>
    <property type="match status" value="1"/>
</dbReference>
<evidence type="ECO:0000256" key="26">
    <source>
        <dbReference type="SAM" id="Phobius"/>
    </source>
</evidence>
<keyword evidence="26" id="KW-0812">Transmembrane</keyword>
<protein>
    <recommendedName>
        <fullName evidence="6 23">Penicillin-binding protein 1B</fullName>
        <shortName evidence="24">PBP-1b</shortName>
        <shortName evidence="24">PBP1b</shortName>
    </recommendedName>
    <alternativeName>
        <fullName evidence="19 24">Murein polymerase</fullName>
    </alternativeName>
</protein>
<comment type="catalytic activity">
    <reaction evidence="21">
        <text>[GlcNAc-(1-&gt;4)-Mur2Ac(oyl-L-Ala-gamma-D-Glu-L-Lys-D-Ala-D-Ala)](n)-di-trans,octa-cis-undecaprenyl diphosphate + beta-D-GlcNAc-(1-&gt;4)-Mur2Ac(oyl-L-Ala-gamma-D-Glu-L-Lys-D-Ala-D-Ala)-di-trans,octa-cis-undecaprenyl diphosphate = [GlcNAc-(1-&gt;4)-Mur2Ac(oyl-L-Ala-gamma-D-Glu-L-Lys-D-Ala-D-Ala)](n+1)-di-trans,octa-cis-undecaprenyl diphosphate + di-trans,octa-cis-undecaprenyl diphosphate + H(+)</text>
        <dbReference type="Rhea" id="RHEA:23708"/>
        <dbReference type="Rhea" id="RHEA-COMP:9602"/>
        <dbReference type="Rhea" id="RHEA-COMP:9603"/>
        <dbReference type="ChEBI" id="CHEBI:15378"/>
        <dbReference type="ChEBI" id="CHEBI:58405"/>
        <dbReference type="ChEBI" id="CHEBI:60033"/>
        <dbReference type="ChEBI" id="CHEBI:78435"/>
        <dbReference type="EC" id="2.4.99.28"/>
    </reaction>
</comment>
<dbReference type="Gene3D" id="3.30.2060.10">
    <property type="entry name" value="Penicillin-binding protein 1b domain"/>
    <property type="match status" value="1"/>
</dbReference>
<dbReference type="GO" id="GO:0030288">
    <property type="term" value="C:outer membrane-bounded periplasmic space"/>
    <property type="evidence" value="ECO:0007669"/>
    <property type="project" value="TreeGrafter"/>
</dbReference>
<evidence type="ECO:0000256" key="7">
    <source>
        <dbReference type="ARBA" id="ARBA00022475"/>
    </source>
</evidence>
<dbReference type="InterPro" id="IPR036950">
    <property type="entry name" value="PBP_transglycosylase"/>
</dbReference>
<dbReference type="InterPro" id="IPR028166">
    <property type="entry name" value="UB2H"/>
</dbReference>
<evidence type="ECO:0000313" key="31">
    <source>
        <dbReference type="Proteomes" id="UP000294575"/>
    </source>
</evidence>
<feature type="active site" description="Acyl-ester intermediate; for transpeptidase activity" evidence="25">
    <location>
        <position position="465"/>
    </location>
</feature>
<comment type="function">
    <text evidence="1 24">Cell wall formation. Synthesis of cross-linked peptidoglycan from the lipid intermediates. The enzyme has a penicillin-insensitive transglycosylase N-terminal domain (formation of linear glycan strands) and a penicillin-sensitive transpeptidase C-terminal domain (cross-linking of the peptide subunits).</text>
</comment>
<feature type="transmembrane region" description="Helical" evidence="26">
    <location>
        <begin position="20"/>
        <end position="41"/>
    </location>
</feature>
<dbReference type="InterPro" id="IPR023346">
    <property type="entry name" value="Lysozyme-like_dom_sf"/>
</dbReference>
<dbReference type="GO" id="GO:0071555">
    <property type="term" value="P:cell wall organization"/>
    <property type="evidence" value="ECO:0007669"/>
    <property type="project" value="UniProtKB-UniRule"/>
</dbReference>
<dbReference type="SUPFAM" id="SSF56601">
    <property type="entry name" value="beta-lactamase/transpeptidase-like"/>
    <property type="match status" value="1"/>
</dbReference>
<dbReference type="InterPro" id="IPR050396">
    <property type="entry name" value="Glycosyltr_51/Transpeptidase"/>
</dbReference>
<accession>A0A4R6U3C7</accession>
<keyword evidence="10 24" id="KW-0328">Glycosyltransferase</keyword>
<dbReference type="Pfam" id="PF00912">
    <property type="entry name" value="Transgly"/>
    <property type="match status" value="1"/>
</dbReference>
<dbReference type="OrthoDB" id="9766909at2"/>
<evidence type="ECO:0000256" key="4">
    <source>
        <dbReference type="ARBA" id="ARBA00007090"/>
    </source>
</evidence>
<evidence type="ECO:0000259" key="27">
    <source>
        <dbReference type="Pfam" id="PF00905"/>
    </source>
</evidence>
<dbReference type="PANTHER" id="PTHR32282:SF11">
    <property type="entry name" value="PENICILLIN-BINDING PROTEIN 1B"/>
    <property type="match status" value="1"/>
</dbReference>
<gene>
    <name evidence="30" type="ORF">DFQ45_107121</name>
</gene>
<evidence type="ECO:0000313" key="30">
    <source>
        <dbReference type="EMBL" id="TDQ37614.1"/>
    </source>
</evidence>
<keyword evidence="9" id="KW-0645">Protease</keyword>
<dbReference type="InterPro" id="IPR012338">
    <property type="entry name" value="Beta-lactam/transpept-like"/>
</dbReference>
<dbReference type="UniPathway" id="UPA00219"/>
<evidence type="ECO:0000259" key="28">
    <source>
        <dbReference type="Pfam" id="PF00912"/>
    </source>
</evidence>
<evidence type="ECO:0000256" key="16">
    <source>
        <dbReference type="ARBA" id="ARBA00023251"/>
    </source>
</evidence>
<evidence type="ECO:0000256" key="12">
    <source>
        <dbReference type="ARBA" id="ARBA00022801"/>
    </source>
</evidence>
<comment type="subcellular location">
    <subcellularLocation>
        <location evidence="2">Cell membrane</location>
    </subcellularLocation>
</comment>
<comment type="similarity">
    <text evidence="5 24">In the N-terminal section; belongs to the glycosyltransferase 51 family.</text>
</comment>
<evidence type="ECO:0000256" key="9">
    <source>
        <dbReference type="ARBA" id="ARBA00022670"/>
    </source>
</evidence>
<dbReference type="NCBIfam" id="TIGR02071">
    <property type="entry name" value="PBP_1b"/>
    <property type="match status" value="1"/>
</dbReference>
<keyword evidence="18 24" id="KW-0961">Cell wall biogenesis/degradation</keyword>
<dbReference type="EMBL" id="SNYK01000007">
    <property type="protein sequence ID" value="TDQ37614.1"/>
    <property type="molecule type" value="Genomic_DNA"/>
</dbReference>
<dbReference type="GO" id="GO:0009274">
    <property type="term" value="C:peptidoglycan-based cell wall"/>
    <property type="evidence" value="ECO:0007669"/>
    <property type="project" value="UniProtKB-UniRule"/>
</dbReference>
<comment type="similarity">
    <text evidence="4 24">In the C-terminal section; belongs to the transpeptidase family.</text>
</comment>
<comment type="catalytic activity">
    <reaction evidence="20">
        <text>Preferential cleavage: (Ac)2-L-Lys-D-Ala-|-D-Ala. Also transpeptidation of peptidyl-alanyl moieties that are N-acyl substituents of D-alanine.</text>
        <dbReference type="EC" id="3.4.16.4"/>
    </reaction>
</comment>
<keyword evidence="13 24" id="KW-0133">Cell shape</keyword>
<evidence type="ECO:0000256" key="11">
    <source>
        <dbReference type="ARBA" id="ARBA00022679"/>
    </source>
</evidence>
<feature type="domain" description="Bifunctional transglycosylase second" evidence="29">
    <location>
        <begin position="68"/>
        <end position="151"/>
    </location>
</feature>
<evidence type="ECO:0000256" key="20">
    <source>
        <dbReference type="ARBA" id="ARBA00034000"/>
    </source>
</evidence>
<dbReference type="GO" id="GO:0006508">
    <property type="term" value="P:proteolysis"/>
    <property type="evidence" value="ECO:0007669"/>
    <property type="project" value="UniProtKB-KW"/>
</dbReference>
<comment type="pathway">
    <text evidence="3 24">Cell wall biogenesis; peptidoglycan biosynthesis.</text>
</comment>
<keyword evidence="8" id="KW-0121">Carboxypeptidase</keyword>
<organism evidence="30 31">
    <name type="scientific">Thiopseudomonas denitrificans</name>
    <dbReference type="NCBI Taxonomy" id="1501432"/>
    <lineage>
        <taxon>Bacteria</taxon>
        <taxon>Pseudomonadati</taxon>
        <taxon>Pseudomonadota</taxon>
        <taxon>Gammaproteobacteria</taxon>
        <taxon>Pseudomonadales</taxon>
        <taxon>Pseudomonadaceae</taxon>
        <taxon>Thiopseudomonas</taxon>
    </lineage>
</organism>
<dbReference type="GO" id="GO:0046677">
    <property type="term" value="P:response to antibiotic"/>
    <property type="evidence" value="ECO:0007669"/>
    <property type="project" value="UniProtKB-UniRule"/>
</dbReference>
<dbReference type="Pfam" id="PF00905">
    <property type="entry name" value="Transpeptidase"/>
    <property type="match status" value="1"/>
</dbReference>
<feature type="domain" description="Glycosyl transferase family 51" evidence="28">
    <location>
        <begin position="163"/>
        <end position="333"/>
    </location>
</feature>
<evidence type="ECO:0000256" key="14">
    <source>
        <dbReference type="ARBA" id="ARBA00022984"/>
    </source>
</evidence>
<keyword evidence="15 26" id="KW-0472">Membrane</keyword>
<keyword evidence="12" id="KW-0378">Hydrolase</keyword>
<keyword evidence="14 24" id="KW-0573">Peptidoglycan synthesis</keyword>
<evidence type="ECO:0000256" key="17">
    <source>
        <dbReference type="ARBA" id="ARBA00023268"/>
    </source>
</evidence>
<evidence type="ECO:0000256" key="23">
    <source>
        <dbReference type="NCBIfam" id="TIGR02071"/>
    </source>
</evidence>
<keyword evidence="11 24" id="KW-0808">Transferase</keyword>
<dbReference type="Pfam" id="PF14814">
    <property type="entry name" value="UB2H"/>
    <property type="match status" value="1"/>
</dbReference>
<evidence type="ECO:0000256" key="21">
    <source>
        <dbReference type="ARBA" id="ARBA00049902"/>
    </source>
</evidence>
<feature type="active site" description="Proton donor; for transglycosylase activity" evidence="25">
    <location>
        <position position="187"/>
    </location>
</feature>
<evidence type="ECO:0000256" key="25">
    <source>
        <dbReference type="PIRSR" id="PIRSR002799-1"/>
    </source>
</evidence>
<feature type="domain" description="Penicillin-binding protein transpeptidase" evidence="27">
    <location>
        <begin position="428"/>
        <end position="669"/>
    </location>
</feature>
<dbReference type="Proteomes" id="UP000294575">
    <property type="component" value="Unassembled WGS sequence"/>
</dbReference>
<evidence type="ECO:0000256" key="6">
    <source>
        <dbReference type="ARBA" id="ARBA00018637"/>
    </source>
</evidence>
<evidence type="ECO:0000256" key="2">
    <source>
        <dbReference type="ARBA" id="ARBA00004236"/>
    </source>
</evidence>
<evidence type="ECO:0000256" key="10">
    <source>
        <dbReference type="ARBA" id="ARBA00022676"/>
    </source>
</evidence>
<dbReference type="InterPro" id="IPR001264">
    <property type="entry name" value="Glyco_trans_51"/>
</dbReference>
<evidence type="ECO:0000256" key="1">
    <source>
        <dbReference type="ARBA" id="ARBA00002624"/>
    </source>
</evidence>
<keyword evidence="26" id="KW-1133">Transmembrane helix</keyword>
<evidence type="ECO:0000256" key="8">
    <source>
        <dbReference type="ARBA" id="ARBA00022645"/>
    </source>
</evidence>
<evidence type="ECO:0000256" key="18">
    <source>
        <dbReference type="ARBA" id="ARBA00023316"/>
    </source>
</evidence>
<keyword evidence="31" id="KW-1185">Reference proteome</keyword>
<dbReference type="AlphaFoldDB" id="A0A4R6U3C7"/>
<evidence type="ECO:0000256" key="5">
    <source>
        <dbReference type="ARBA" id="ARBA00007739"/>
    </source>
</evidence>
<dbReference type="GO" id="GO:0005886">
    <property type="term" value="C:plasma membrane"/>
    <property type="evidence" value="ECO:0007669"/>
    <property type="project" value="UniProtKB-SubCell"/>
</dbReference>
<reference evidence="30 31" key="1">
    <citation type="submission" date="2019-03" db="EMBL/GenBank/DDBJ databases">
        <title>Genomic Encyclopedia of Type Strains, Phase IV (KMG-IV): sequencing the most valuable type-strain genomes for metagenomic binning, comparative biology and taxonomic classification.</title>
        <authorList>
            <person name="Goeker M."/>
        </authorList>
    </citation>
    <scope>NUCLEOTIDE SEQUENCE [LARGE SCALE GENOMIC DNA]</scope>
    <source>
        <strain evidence="30 31">DSM 28679</strain>
    </source>
</reference>
<dbReference type="RefSeq" id="WP_101495741.1">
    <property type="nucleotide sequence ID" value="NZ_LNJZ01000002.1"/>
</dbReference>
<dbReference type="FunFam" id="1.10.3810.10:FF:000002">
    <property type="entry name" value="Penicillin-binding protein 1B"/>
    <property type="match status" value="1"/>
</dbReference>
<sequence>MSKRQAKGKKKTVGRRRFSWLGLLVKLSIVAALALAGYMMYLDAIVQERFAGKRWTVPARVYARPLELYAGQKLQQQDFITELQALGYRRTTAAQRSGSMSVNGNQVEVFARGFRFYDGNEPAQRVRVRFSGGQVAALSKADGTALPVMRLEPLLIGGLYPAHQEDRILIRLADTPGYLIQALTAVEDRDFFEHHGVSLRSIGRAVWINASSGRLQQGGSTLTQQLVKNFFLTNERSLSRKFNEALMAILLELHYDKEEILEAYLNEVFLGQDGSRAVHGFGLASQYYFSQPLAELEVHQVALLVGMVKGASFYNPRRHPERTKERRDLVLDMLAEQGAISQEQLATAKQQPLGVTSQGSLANTSYPAFMDLVKRQLRQDYREQDLTEEGLRIFTSMDPVLQQKAEAALTETFARMRGRSGIDQVEAAMVAVRPGSGEVLAMLGSRQPRFAGFNRALDATRPVGSLVKPAVYLAALAQPQRYTLTSYLQDRSFSVRDSKGRDWTPQNYDRQEHGTVFLYQGLAQSYNLSTARLGMDVGIGEVLKTARQLGADHDWPAFPSMLLGAGSLTPLQVTQMYQTLANGGFHTPLRAIHNVLTAEGEPLGRYPLHVEQRFAAAPVYLVREAMRRAMTEGTGRSAYNRIPRELRVAGKTGTSNDLRDSWFAGFAEDLLAVAWMGRDDNGKTSLTGATGALQLWSELMRSAAPTSLSTSVPEGIAEVWVDPEQGLQVSEPCPGVVRMPYVRGSEPEAGFYCGLPAVPEPADEGGKVRGWLKGWLNR</sequence>
<dbReference type="InterPro" id="IPR011813">
    <property type="entry name" value="PBP_1b"/>
</dbReference>
<dbReference type="SUPFAM" id="SSF53955">
    <property type="entry name" value="Lysozyme-like"/>
    <property type="match status" value="1"/>
</dbReference>
<evidence type="ECO:0000256" key="15">
    <source>
        <dbReference type="ARBA" id="ARBA00023136"/>
    </source>
</evidence>
<keyword evidence="7" id="KW-1003">Cell membrane</keyword>
<evidence type="ECO:0000256" key="13">
    <source>
        <dbReference type="ARBA" id="ARBA00022960"/>
    </source>
</evidence>
<keyword evidence="16" id="KW-0046">Antibiotic resistance</keyword>
<comment type="caution">
    <text evidence="30">The sequence shown here is derived from an EMBL/GenBank/DDBJ whole genome shotgun (WGS) entry which is preliminary data.</text>
</comment>
<evidence type="ECO:0000256" key="22">
    <source>
        <dbReference type="ARBA" id="ARBA00060592"/>
    </source>
</evidence>
<dbReference type="GO" id="GO:0008955">
    <property type="term" value="F:peptidoglycan glycosyltransferase activity"/>
    <property type="evidence" value="ECO:0007669"/>
    <property type="project" value="UniProtKB-UniRule"/>
</dbReference>
<name>A0A4R6U3C7_9GAMM</name>
<dbReference type="Gene3D" id="3.40.710.10">
    <property type="entry name" value="DD-peptidase/beta-lactamase superfamily"/>
    <property type="match status" value="1"/>
</dbReference>
<evidence type="ECO:0000256" key="24">
    <source>
        <dbReference type="PIRNR" id="PIRNR002799"/>
    </source>
</evidence>
<dbReference type="GO" id="GO:0008360">
    <property type="term" value="P:regulation of cell shape"/>
    <property type="evidence" value="ECO:0007669"/>
    <property type="project" value="UniProtKB-UniRule"/>
</dbReference>
<dbReference type="PIRSF" id="PIRSF002799">
    <property type="entry name" value="PBP_1b"/>
    <property type="match status" value="1"/>
</dbReference>
<dbReference type="Gene3D" id="1.10.3810.10">
    <property type="entry name" value="Biosynthetic peptidoglycan transglycosylase-like"/>
    <property type="match status" value="1"/>
</dbReference>
<evidence type="ECO:0000256" key="19">
    <source>
        <dbReference type="ARBA" id="ARBA00032454"/>
    </source>
</evidence>
<dbReference type="GO" id="GO:0009252">
    <property type="term" value="P:peptidoglycan biosynthetic process"/>
    <property type="evidence" value="ECO:0007669"/>
    <property type="project" value="UniProtKB-UniRule"/>
</dbReference>
<evidence type="ECO:0000256" key="3">
    <source>
        <dbReference type="ARBA" id="ARBA00004752"/>
    </source>
</evidence>
<dbReference type="GO" id="GO:0009002">
    <property type="term" value="F:serine-type D-Ala-D-Ala carboxypeptidase activity"/>
    <property type="evidence" value="ECO:0007669"/>
    <property type="project" value="UniProtKB-EC"/>
</dbReference>
<comment type="pathway">
    <text evidence="22">Glycan biosynthesis.</text>
</comment>
<dbReference type="GO" id="GO:0008658">
    <property type="term" value="F:penicillin binding"/>
    <property type="evidence" value="ECO:0007669"/>
    <property type="project" value="UniProtKB-UniRule"/>
</dbReference>
<proteinExistence type="inferred from homology"/>
<keyword evidence="17" id="KW-0511">Multifunctional enzyme</keyword>